<evidence type="ECO:0000259" key="2">
    <source>
        <dbReference type="SMART" id="SM01248"/>
    </source>
</evidence>
<reference evidence="3 4" key="1">
    <citation type="submission" date="2024-11" db="EMBL/GenBank/DDBJ databases">
        <title>Using genomics to understand microbial adaptation to soil warming.</title>
        <authorList>
            <person name="Deangelis K.M. PhD."/>
        </authorList>
    </citation>
    <scope>NUCLEOTIDE SEQUENCE [LARGE SCALE GENOMIC DNA]</scope>
    <source>
        <strain evidence="3 4">GAS97</strain>
    </source>
</reference>
<dbReference type="RefSeq" id="WP_404604635.1">
    <property type="nucleotide sequence ID" value="NZ_JBIYDN010000002.1"/>
</dbReference>
<evidence type="ECO:0000313" key="3">
    <source>
        <dbReference type="EMBL" id="MFK4440989.1"/>
    </source>
</evidence>
<name>A0ABW8MBF6_9BURK</name>
<sequence length="121" mass="13192">MTEQDSSTPAQHDPDMARTQPAAQTPVAAAYSLRLYVAGETPKSMAAIRNLRLLCATHLAGEYSIEVIDLRVNPQLAAADQILAIPTVVRRLPAPLRKVIGDLSDTERVLVGLDIRPRVRL</sequence>
<evidence type="ECO:0000256" key="1">
    <source>
        <dbReference type="SAM" id="MobiDB-lite"/>
    </source>
</evidence>
<dbReference type="InterPro" id="IPR039022">
    <property type="entry name" value="KaiB-like"/>
</dbReference>
<dbReference type="Pfam" id="PF07689">
    <property type="entry name" value="KaiB"/>
    <property type="match status" value="1"/>
</dbReference>
<protein>
    <submittedName>
        <fullName evidence="3">Circadian clock protein KaiB</fullName>
    </submittedName>
</protein>
<dbReference type="PANTHER" id="PTHR41709:SF2">
    <property type="entry name" value="CIRCADIAN CLOCK PROTEIN KAIB2"/>
    <property type="match status" value="1"/>
</dbReference>
<gene>
    <name evidence="3" type="ORF">ABH943_000995</name>
</gene>
<organism evidence="3 4">
    <name type="scientific">Caballeronia udeis</name>
    <dbReference type="NCBI Taxonomy" id="1232866"/>
    <lineage>
        <taxon>Bacteria</taxon>
        <taxon>Pseudomonadati</taxon>
        <taxon>Pseudomonadota</taxon>
        <taxon>Betaproteobacteria</taxon>
        <taxon>Burkholderiales</taxon>
        <taxon>Burkholderiaceae</taxon>
        <taxon>Caballeronia</taxon>
    </lineage>
</organism>
<dbReference type="EMBL" id="JBIYDN010000002">
    <property type="protein sequence ID" value="MFK4440989.1"/>
    <property type="molecule type" value="Genomic_DNA"/>
</dbReference>
<dbReference type="SUPFAM" id="SSF52833">
    <property type="entry name" value="Thioredoxin-like"/>
    <property type="match status" value="1"/>
</dbReference>
<feature type="compositionally biased region" description="Polar residues" evidence="1">
    <location>
        <begin position="1"/>
        <end position="10"/>
    </location>
</feature>
<dbReference type="InterPro" id="IPR036249">
    <property type="entry name" value="Thioredoxin-like_sf"/>
</dbReference>
<dbReference type="Proteomes" id="UP001620514">
    <property type="component" value="Unassembled WGS sequence"/>
</dbReference>
<comment type="caution">
    <text evidence="3">The sequence shown here is derived from an EMBL/GenBank/DDBJ whole genome shotgun (WGS) entry which is preliminary data.</text>
</comment>
<proteinExistence type="predicted"/>
<evidence type="ECO:0000313" key="4">
    <source>
        <dbReference type="Proteomes" id="UP001620514"/>
    </source>
</evidence>
<dbReference type="CDD" id="cd02978">
    <property type="entry name" value="KaiB_like"/>
    <property type="match status" value="1"/>
</dbReference>
<dbReference type="PANTHER" id="PTHR41709">
    <property type="entry name" value="KAIB-LIKE PROTEIN 1"/>
    <property type="match status" value="1"/>
</dbReference>
<feature type="domain" description="KaiB" evidence="2">
    <location>
        <begin position="34"/>
        <end position="115"/>
    </location>
</feature>
<dbReference type="SMART" id="SM01248">
    <property type="entry name" value="KaiB"/>
    <property type="match status" value="1"/>
</dbReference>
<dbReference type="InterPro" id="IPR011649">
    <property type="entry name" value="KaiB_domain"/>
</dbReference>
<feature type="region of interest" description="Disordered" evidence="1">
    <location>
        <begin position="1"/>
        <end position="23"/>
    </location>
</feature>
<accession>A0ABW8MBF6</accession>
<dbReference type="Gene3D" id="3.40.30.10">
    <property type="entry name" value="Glutaredoxin"/>
    <property type="match status" value="1"/>
</dbReference>
<keyword evidence="4" id="KW-1185">Reference proteome</keyword>